<evidence type="ECO:0000313" key="4">
    <source>
        <dbReference type="EnsemblPlants" id="AES64004"/>
    </source>
</evidence>
<protein>
    <submittedName>
        <fullName evidence="2 4">Uncharacterized protein</fullName>
    </submittedName>
</protein>
<name>G7IKC2_MEDTR</name>
<evidence type="ECO:0000313" key="5">
    <source>
        <dbReference type="Proteomes" id="UP000002051"/>
    </source>
</evidence>
<proteinExistence type="predicted"/>
<organism evidence="2 5">
    <name type="scientific">Medicago truncatula</name>
    <name type="common">Barrel medic</name>
    <name type="synonym">Medicago tribuloides</name>
    <dbReference type="NCBI Taxonomy" id="3880"/>
    <lineage>
        <taxon>Eukaryota</taxon>
        <taxon>Viridiplantae</taxon>
        <taxon>Streptophyta</taxon>
        <taxon>Embryophyta</taxon>
        <taxon>Tracheophyta</taxon>
        <taxon>Spermatophyta</taxon>
        <taxon>Magnoliopsida</taxon>
        <taxon>eudicotyledons</taxon>
        <taxon>Gunneridae</taxon>
        <taxon>Pentapetalae</taxon>
        <taxon>rosids</taxon>
        <taxon>fabids</taxon>
        <taxon>Fabales</taxon>
        <taxon>Fabaceae</taxon>
        <taxon>Papilionoideae</taxon>
        <taxon>50 kb inversion clade</taxon>
        <taxon>NPAAA clade</taxon>
        <taxon>Hologalegina</taxon>
        <taxon>IRL clade</taxon>
        <taxon>Trifolieae</taxon>
        <taxon>Medicago</taxon>
    </lineage>
</organism>
<accession>G7IKC2</accession>
<dbReference type="HOGENOM" id="CLU_1951972_0_0_1"/>
<reference evidence="3" key="5">
    <citation type="journal article" date="2018" name="Nat. Plants">
        <title>Whole-genome landscape of Medicago truncatula symbiotic genes.</title>
        <authorList>
            <person name="Pecrix Y."/>
            <person name="Gamas P."/>
            <person name="Carrere S."/>
        </authorList>
    </citation>
    <scope>NUCLEOTIDE SEQUENCE</scope>
    <source>
        <tissue evidence="3">Leaves</tissue>
    </source>
</reference>
<dbReference type="PaxDb" id="3880-AES64004"/>
<dbReference type="Gramene" id="rna7734">
    <property type="protein sequence ID" value="RHN72063.1"/>
    <property type="gene ID" value="gene7734"/>
</dbReference>
<keyword evidence="5" id="KW-1185">Reference proteome</keyword>
<feature type="compositionally biased region" description="Basic and acidic residues" evidence="1">
    <location>
        <begin position="44"/>
        <end position="109"/>
    </location>
</feature>
<reference evidence="2 5" key="2">
    <citation type="journal article" date="2014" name="BMC Genomics">
        <title>An improved genome release (version Mt4.0) for the model legume Medicago truncatula.</title>
        <authorList>
            <person name="Tang H."/>
            <person name="Krishnakumar V."/>
            <person name="Bidwell S."/>
            <person name="Rosen B."/>
            <person name="Chan A."/>
            <person name="Zhou S."/>
            <person name="Gentzbittel L."/>
            <person name="Childs K.L."/>
            <person name="Yandell M."/>
            <person name="Gundlach H."/>
            <person name="Mayer K.F."/>
            <person name="Schwartz D.C."/>
            <person name="Town C.D."/>
        </authorList>
    </citation>
    <scope>GENOME REANNOTATION</scope>
    <source>
        <strain evidence="4 5">cv. Jemalong A17</strain>
    </source>
</reference>
<evidence type="ECO:0000313" key="6">
    <source>
        <dbReference type="Proteomes" id="UP000265566"/>
    </source>
</evidence>
<reference evidence="2 5" key="1">
    <citation type="journal article" date="2011" name="Nature">
        <title>The Medicago genome provides insight into the evolution of rhizobial symbioses.</title>
        <authorList>
            <person name="Young N.D."/>
            <person name="Debelle F."/>
            <person name="Oldroyd G.E."/>
            <person name="Geurts R."/>
            <person name="Cannon S.B."/>
            <person name="Udvardi M.K."/>
            <person name="Benedito V.A."/>
            <person name="Mayer K.F."/>
            <person name="Gouzy J."/>
            <person name="Schoof H."/>
            <person name="Van de Peer Y."/>
            <person name="Proost S."/>
            <person name="Cook D.R."/>
            <person name="Meyers B.C."/>
            <person name="Spannagl M."/>
            <person name="Cheung F."/>
            <person name="De Mita S."/>
            <person name="Krishnakumar V."/>
            <person name="Gundlach H."/>
            <person name="Zhou S."/>
            <person name="Mudge J."/>
            <person name="Bharti A.K."/>
            <person name="Murray J.D."/>
            <person name="Naoumkina M.A."/>
            <person name="Rosen B."/>
            <person name="Silverstein K.A."/>
            <person name="Tang H."/>
            <person name="Rombauts S."/>
            <person name="Zhao P.X."/>
            <person name="Zhou P."/>
            <person name="Barbe V."/>
            <person name="Bardou P."/>
            <person name="Bechner M."/>
            <person name="Bellec A."/>
            <person name="Berger A."/>
            <person name="Berges H."/>
            <person name="Bidwell S."/>
            <person name="Bisseling T."/>
            <person name="Choisne N."/>
            <person name="Couloux A."/>
            <person name="Denny R."/>
            <person name="Deshpande S."/>
            <person name="Dai X."/>
            <person name="Doyle J.J."/>
            <person name="Dudez A.M."/>
            <person name="Farmer A.D."/>
            <person name="Fouteau S."/>
            <person name="Franken C."/>
            <person name="Gibelin C."/>
            <person name="Gish J."/>
            <person name="Goldstein S."/>
            <person name="Gonzalez A.J."/>
            <person name="Green P.J."/>
            <person name="Hallab A."/>
            <person name="Hartog M."/>
            <person name="Hua A."/>
            <person name="Humphray S.J."/>
            <person name="Jeong D.H."/>
            <person name="Jing Y."/>
            <person name="Jocker A."/>
            <person name="Kenton S.M."/>
            <person name="Kim D.J."/>
            <person name="Klee K."/>
            <person name="Lai H."/>
            <person name="Lang C."/>
            <person name="Lin S."/>
            <person name="Macmil S.L."/>
            <person name="Magdelenat G."/>
            <person name="Matthews L."/>
            <person name="McCorrison J."/>
            <person name="Monaghan E.L."/>
            <person name="Mun J.H."/>
            <person name="Najar F.Z."/>
            <person name="Nicholson C."/>
            <person name="Noirot C."/>
            <person name="O'Bleness M."/>
            <person name="Paule C.R."/>
            <person name="Poulain J."/>
            <person name="Prion F."/>
            <person name="Qin B."/>
            <person name="Qu C."/>
            <person name="Retzel E.F."/>
            <person name="Riddle C."/>
            <person name="Sallet E."/>
            <person name="Samain S."/>
            <person name="Samson N."/>
            <person name="Sanders I."/>
            <person name="Saurat O."/>
            <person name="Scarpelli C."/>
            <person name="Schiex T."/>
            <person name="Segurens B."/>
            <person name="Severin A.J."/>
            <person name="Sherrier D.J."/>
            <person name="Shi R."/>
            <person name="Sims S."/>
            <person name="Singer S.R."/>
            <person name="Sinharoy S."/>
            <person name="Sterck L."/>
            <person name="Viollet A."/>
            <person name="Wang B.B."/>
            <person name="Wang K."/>
            <person name="Wang M."/>
            <person name="Wang X."/>
            <person name="Warfsmann J."/>
            <person name="Weissenbach J."/>
            <person name="White D.D."/>
            <person name="White J.D."/>
            <person name="Wiley G.B."/>
            <person name="Wincker P."/>
            <person name="Xing Y."/>
            <person name="Yang L."/>
            <person name="Yao Z."/>
            <person name="Ying F."/>
            <person name="Zhai J."/>
            <person name="Zhou L."/>
            <person name="Zuber A."/>
            <person name="Denarie J."/>
            <person name="Dixon R.A."/>
            <person name="May G.D."/>
            <person name="Schwartz D.C."/>
            <person name="Rogers J."/>
            <person name="Quetier F."/>
            <person name="Town C.D."/>
            <person name="Roe B.A."/>
        </authorList>
    </citation>
    <scope>NUCLEOTIDE SEQUENCE [LARGE SCALE GENOMIC DNA]</scope>
    <source>
        <strain evidence="2">A17</strain>
        <strain evidence="4 5">cv. Jemalong A17</strain>
    </source>
</reference>
<dbReference type="Proteomes" id="UP000002051">
    <property type="component" value="Chromosome 2"/>
</dbReference>
<dbReference type="Proteomes" id="UP000265566">
    <property type="component" value="Chromosome 2"/>
</dbReference>
<dbReference type="AlphaFoldDB" id="G7IKC2"/>
<evidence type="ECO:0000313" key="2">
    <source>
        <dbReference type="EMBL" id="AES64004.1"/>
    </source>
</evidence>
<dbReference type="EMBL" id="PSQE01000002">
    <property type="protein sequence ID" value="RHN72063.1"/>
    <property type="molecule type" value="Genomic_DNA"/>
</dbReference>
<dbReference type="EnsemblPlants" id="AES64004">
    <property type="protein sequence ID" value="AES64004"/>
    <property type="gene ID" value="MTR_2g015740"/>
</dbReference>
<reference evidence="6" key="4">
    <citation type="journal article" date="2018" name="Nat. Plants">
        <title>Whole-genome landscape of Medicago truncatula symbiotic genes.</title>
        <authorList>
            <person name="Pecrix Y."/>
            <person name="Staton S.E."/>
            <person name="Sallet E."/>
            <person name="Lelandais-Briere C."/>
            <person name="Moreau S."/>
            <person name="Carrere S."/>
            <person name="Blein T."/>
            <person name="Jardinaud M.F."/>
            <person name="Latrasse D."/>
            <person name="Zouine M."/>
            <person name="Zahm M."/>
            <person name="Kreplak J."/>
            <person name="Mayjonade B."/>
            <person name="Satge C."/>
            <person name="Perez M."/>
            <person name="Cauet S."/>
            <person name="Marande W."/>
            <person name="Chantry-Darmon C."/>
            <person name="Lopez-Roques C."/>
            <person name="Bouchez O."/>
            <person name="Berard A."/>
            <person name="Debelle F."/>
            <person name="Munos S."/>
            <person name="Bendahmane A."/>
            <person name="Berges H."/>
            <person name="Niebel A."/>
            <person name="Buitink J."/>
            <person name="Frugier F."/>
            <person name="Benhamed M."/>
            <person name="Crespi M."/>
            <person name="Gouzy J."/>
            <person name="Gamas P."/>
        </authorList>
    </citation>
    <scope>NUCLEOTIDE SEQUENCE [LARGE SCALE GENOMIC DNA]</scope>
    <source>
        <strain evidence="6">cv. Jemalong A17</strain>
    </source>
</reference>
<feature type="region of interest" description="Disordered" evidence="1">
    <location>
        <begin position="44"/>
        <end position="115"/>
    </location>
</feature>
<gene>
    <name evidence="4" type="primary">11439314</name>
    <name evidence="2" type="ordered locus">MTR_2g015740</name>
    <name evidence="3" type="ORF">MtrunA17_Chr2g0283591</name>
</gene>
<dbReference type="KEGG" id="mtr:11439314"/>
<reference evidence="4" key="3">
    <citation type="submission" date="2015-04" db="UniProtKB">
        <authorList>
            <consortium name="EnsemblPlants"/>
        </authorList>
    </citation>
    <scope>IDENTIFICATION</scope>
    <source>
        <strain evidence="4">cv. Jemalong A17</strain>
    </source>
</reference>
<sequence length="129" mass="14781">MSAFDAAVVCAVVHARLREEQERAERHKARENIQISTRRYRERAAAEARRSDDVRAVEQKAAAAEREEKEARKRVENDAQVKVERAATEAKERAAADERMNQQKNEEMAAAKSTKNPLKRLLQCWNCCS</sequence>
<evidence type="ECO:0000256" key="1">
    <source>
        <dbReference type="SAM" id="MobiDB-lite"/>
    </source>
</evidence>
<evidence type="ECO:0000313" key="3">
    <source>
        <dbReference type="EMBL" id="RHN72063.1"/>
    </source>
</evidence>
<dbReference type="EMBL" id="CM001218">
    <property type="protein sequence ID" value="AES64004.1"/>
    <property type="molecule type" value="Genomic_DNA"/>
</dbReference>